<feature type="transmembrane region" description="Helical" evidence="2">
    <location>
        <begin position="44"/>
        <end position="60"/>
    </location>
</feature>
<evidence type="ECO:0000256" key="2">
    <source>
        <dbReference type="SAM" id="Phobius"/>
    </source>
</evidence>
<evidence type="ECO:0000313" key="4">
    <source>
        <dbReference type="EMBL" id="MFB9779242.1"/>
    </source>
</evidence>
<feature type="region of interest" description="Disordered" evidence="1">
    <location>
        <begin position="144"/>
        <end position="176"/>
    </location>
</feature>
<dbReference type="InterPro" id="IPR019692">
    <property type="entry name" value="CFP-6_PH"/>
</dbReference>
<evidence type="ECO:0000259" key="3">
    <source>
        <dbReference type="Pfam" id="PF10756"/>
    </source>
</evidence>
<feature type="compositionally biased region" description="Acidic residues" evidence="1">
    <location>
        <begin position="145"/>
        <end position="163"/>
    </location>
</feature>
<protein>
    <submittedName>
        <fullName evidence="4">PH domain-containing protein</fullName>
    </submittedName>
</protein>
<dbReference type="Pfam" id="PF10756">
    <property type="entry name" value="bPH_6"/>
    <property type="match status" value="1"/>
</dbReference>
<comment type="caution">
    <text evidence="4">The sequence shown here is derived from an EMBL/GenBank/DDBJ whole genome shotgun (WGS) entry which is preliminary data.</text>
</comment>
<name>A0ABV5XB96_9NOCA</name>
<proteinExistence type="predicted"/>
<evidence type="ECO:0000256" key="1">
    <source>
        <dbReference type="SAM" id="MobiDB-lite"/>
    </source>
</evidence>
<sequence>MPPAQSSHTPKPLRHVIRISQLAYMACAFLLFAVSFPIFGWPVAFSWLLILPIIAVYLVARLRTTVSPDGLEVRSTFSKRTLAWDDVKGFRFPKRSWARAELTDGTEVTLPAVSFVRLPEIAIASGGRITDPYASAAEAFAAKEAEEEAAAESEAESGVESDNADIGSVQPEEKRQ</sequence>
<keyword evidence="2" id="KW-0472">Membrane</keyword>
<keyword evidence="2" id="KW-0812">Transmembrane</keyword>
<keyword evidence="5" id="KW-1185">Reference proteome</keyword>
<accession>A0ABV5XB96</accession>
<dbReference type="RefSeq" id="WP_378374193.1">
    <property type="nucleotide sequence ID" value="NZ_JBHMAS010000004.1"/>
</dbReference>
<dbReference type="EMBL" id="JBHMAS010000004">
    <property type="protein sequence ID" value="MFB9779242.1"/>
    <property type="molecule type" value="Genomic_DNA"/>
</dbReference>
<organism evidence="4 5">
    <name type="scientific">Rhodococcus baikonurensis</name>
    <dbReference type="NCBI Taxonomy" id="172041"/>
    <lineage>
        <taxon>Bacteria</taxon>
        <taxon>Bacillati</taxon>
        <taxon>Actinomycetota</taxon>
        <taxon>Actinomycetes</taxon>
        <taxon>Mycobacteriales</taxon>
        <taxon>Nocardiaceae</taxon>
        <taxon>Rhodococcus</taxon>
        <taxon>Rhodococcus erythropolis group</taxon>
    </lineage>
</organism>
<dbReference type="Proteomes" id="UP001589587">
    <property type="component" value="Unassembled WGS sequence"/>
</dbReference>
<feature type="domain" description="Low molecular weight protein antigen 6 PH" evidence="3">
    <location>
        <begin position="61"/>
        <end position="130"/>
    </location>
</feature>
<gene>
    <name evidence="4" type="ORF">ACFFQ6_06095</name>
</gene>
<keyword evidence="2" id="KW-1133">Transmembrane helix</keyword>
<evidence type="ECO:0000313" key="5">
    <source>
        <dbReference type="Proteomes" id="UP001589587"/>
    </source>
</evidence>
<reference evidence="4 5" key="1">
    <citation type="submission" date="2024-09" db="EMBL/GenBank/DDBJ databases">
        <authorList>
            <person name="Sun Q."/>
            <person name="Mori K."/>
        </authorList>
    </citation>
    <scope>NUCLEOTIDE SEQUENCE [LARGE SCALE GENOMIC DNA]</scope>
    <source>
        <strain evidence="4 5">JCM 11411</strain>
    </source>
</reference>